<evidence type="ECO:0000313" key="3">
    <source>
        <dbReference type="EMBL" id="EIN03887.1"/>
    </source>
</evidence>
<feature type="region of interest" description="Disordered" evidence="1">
    <location>
        <begin position="49"/>
        <end position="78"/>
    </location>
</feature>
<dbReference type="OMA" id="ANTENCR"/>
<proteinExistence type="predicted"/>
<reference evidence="4" key="1">
    <citation type="journal article" date="2012" name="Science">
        <title>The Paleozoic origin of enzymatic lignin decomposition reconstructed from 31 fungal genomes.</title>
        <authorList>
            <person name="Floudas D."/>
            <person name="Binder M."/>
            <person name="Riley R."/>
            <person name="Barry K."/>
            <person name="Blanchette R.A."/>
            <person name="Henrissat B."/>
            <person name="Martinez A.T."/>
            <person name="Otillar R."/>
            <person name="Spatafora J.W."/>
            <person name="Yadav J.S."/>
            <person name="Aerts A."/>
            <person name="Benoit I."/>
            <person name="Boyd A."/>
            <person name="Carlson A."/>
            <person name="Copeland A."/>
            <person name="Coutinho P.M."/>
            <person name="de Vries R.P."/>
            <person name="Ferreira P."/>
            <person name="Findley K."/>
            <person name="Foster B."/>
            <person name="Gaskell J."/>
            <person name="Glotzer D."/>
            <person name="Gorecki P."/>
            <person name="Heitman J."/>
            <person name="Hesse C."/>
            <person name="Hori C."/>
            <person name="Igarashi K."/>
            <person name="Jurgens J.A."/>
            <person name="Kallen N."/>
            <person name="Kersten P."/>
            <person name="Kohler A."/>
            <person name="Kuees U."/>
            <person name="Kumar T.K.A."/>
            <person name="Kuo A."/>
            <person name="LaButti K."/>
            <person name="Larrondo L.F."/>
            <person name="Lindquist E."/>
            <person name="Ling A."/>
            <person name="Lombard V."/>
            <person name="Lucas S."/>
            <person name="Lundell T."/>
            <person name="Martin R."/>
            <person name="McLaughlin D.J."/>
            <person name="Morgenstern I."/>
            <person name="Morin E."/>
            <person name="Murat C."/>
            <person name="Nagy L.G."/>
            <person name="Nolan M."/>
            <person name="Ohm R.A."/>
            <person name="Patyshakuliyeva A."/>
            <person name="Rokas A."/>
            <person name="Ruiz-Duenas F.J."/>
            <person name="Sabat G."/>
            <person name="Salamov A."/>
            <person name="Samejima M."/>
            <person name="Schmutz J."/>
            <person name="Slot J.C."/>
            <person name="St John F."/>
            <person name="Stenlid J."/>
            <person name="Sun H."/>
            <person name="Sun S."/>
            <person name="Syed K."/>
            <person name="Tsang A."/>
            <person name="Wiebenga A."/>
            <person name="Young D."/>
            <person name="Pisabarro A."/>
            <person name="Eastwood D.C."/>
            <person name="Martin F."/>
            <person name="Cullen D."/>
            <person name="Grigoriev I.V."/>
            <person name="Hibbett D.S."/>
        </authorList>
    </citation>
    <scope>NUCLEOTIDE SEQUENCE [LARGE SCALE GENOMIC DNA]</scope>
    <source>
        <strain evidence="4">HHB-11173 SS5</strain>
    </source>
</reference>
<dbReference type="SMART" id="SM00225">
    <property type="entry name" value="BTB"/>
    <property type="match status" value="1"/>
</dbReference>
<dbReference type="GeneID" id="18876207"/>
<dbReference type="eggNOG" id="ENOG502SQKR">
    <property type="taxonomic scope" value="Eukaryota"/>
</dbReference>
<keyword evidence="4" id="KW-1185">Reference proteome</keyword>
<dbReference type="SUPFAM" id="SSF54695">
    <property type="entry name" value="POZ domain"/>
    <property type="match status" value="1"/>
</dbReference>
<sequence length="333" mass="37327">MTSELEIVDADHPFNKPSADLILRTSDHVDFHVHKFILSEASPVFETMFSLPQPGEPCSSPSNRGQRSAEPIQDHKDGRPVVAVPEDVRTLDLLLRIIYPYENPDLDDLDWITPTLSAAIKYDMAGAVKLLSQQLSGHATTSPLRVYACAVRHGMEGRAREAAVGCLRFTLLDLDVVPELADISAVAHHRLVRFILRCQKEMATLTTDLTWIPVGCPVVGEFPSHKTLIWWYAKLNPPWTRCLFCHRQMDIITDNSRKHHNVCKWWMSFLDSVQAQLLKRPFGATILEGAFLEKPIQSMSDSCRTCRTASGIGALRAFAKYLAAEADRRIAAV</sequence>
<dbReference type="PROSITE" id="PS50097">
    <property type="entry name" value="BTB"/>
    <property type="match status" value="1"/>
</dbReference>
<dbReference type="Proteomes" id="UP000054196">
    <property type="component" value="Unassembled WGS sequence"/>
</dbReference>
<name>R7S279_PUNST</name>
<dbReference type="HOGENOM" id="CLU_052397_0_1_1"/>
<evidence type="ECO:0000313" key="4">
    <source>
        <dbReference type="Proteomes" id="UP000054196"/>
    </source>
</evidence>
<dbReference type="OrthoDB" id="3184970at2759"/>
<evidence type="ECO:0000259" key="2">
    <source>
        <dbReference type="PROSITE" id="PS50097"/>
    </source>
</evidence>
<dbReference type="EMBL" id="JH687558">
    <property type="protein sequence ID" value="EIN03887.1"/>
    <property type="molecule type" value="Genomic_DNA"/>
</dbReference>
<accession>R7S279</accession>
<dbReference type="Gene3D" id="3.30.710.10">
    <property type="entry name" value="Potassium Channel Kv1.1, Chain A"/>
    <property type="match status" value="1"/>
</dbReference>
<feature type="domain" description="BTB" evidence="2">
    <location>
        <begin position="19"/>
        <end position="99"/>
    </location>
</feature>
<organism evidence="3 4">
    <name type="scientific">Punctularia strigosozonata (strain HHB-11173)</name>
    <name type="common">White-rot fungus</name>
    <dbReference type="NCBI Taxonomy" id="741275"/>
    <lineage>
        <taxon>Eukaryota</taxon>
        <taxon>Fungi</taxon>
        <taxon>Dikarya</taxon>
        <taxon>Basidiomycota</taxon>
        <taxon>Agaricomycotina</taxon>
        <taxon>Agaricomycetes</taxon>
        <taxon>Corticiales</taxon>
        <taxon>Punctulariaceae</taxon>
        <taxon>Punctularia</taxon>
    </lineage>
</organism>
<dbReference type="CDD" id="cd18186">
    <property type="entry name" value="BTB_POZ_ZBTB_KLHL-like"/>
    <property type="match status" value="1"/>
</dbReference>
<dbReference type="InterPro" id="IPR011333">
    <property type="entry name" value="SKP1/BTB/POZ_sf"/>
</dbReference>
<dbReference type="AlphaFoldDB" id="R7S279"/>
<dbReference type="Pfam" id="PF00651">
    <property type="entry name" value="BTB"/>
    <property type="match status" value="1"/>
</dbReference>
<dbReference type="RefSeq" id="XP_007388945.1">
    <property type="nucleotide sequence ID" value="XM_007388883.1"/>
</dbReference>
<dbReference type="InterPro" id="IPR000210">
    <property type="entry name" value="BTB/POZ_dom"/>
</dbReference>
<dbReference type="KEGG" id="psq:PUNSTDRAFT_109039"/>
<protein>
    <recommendedName>
        <fullName evidence="2">BTB domain-containing protein</fullName>
    </recommendedName>
</protein>
<gene>
    <name evidence="3" type="ORF">PUNSTDRAFT_109039</name>
</gene>
<evidence type="ECO:0000256" key="1">
    <source>
        <dbReference type="SAM" id="MobiDB-lite"/>
    </source>
</evidence>